<dbReference type="RefSeq" id="WP_066216240.1">
    <property type="nucleotide sequence ID" value="NZ_CP049819.1"/>
</dbReference>
<reference evidence="1 2" key="1">
    <citation type="submission" date="2016-10" db="EMBL/GenBank/DDBJ databases">
        <authorList>
            <person name="de Groot N.N."/>
        </authorList>
    </citation>
    <scope>NUCLEOTIDE SEQUENCE [LARGE SCALE GENOMIC DNA]</scope>
    <source>
        <strain evidence="1 2">DSM 10495</strain>
    </source>
</reference>
<dbReference type="STRING" id="156980.SAMN04489745_0783"/>
<sequence length="203" mass="21256">MWKTHGPRQRVLLILAVLVLGAAAALVLLGRTVLPSWGVTVPEKPVGLIPWQGDQAGVAVVVAGAVLVLLALWVILTALPSKPATHTFRFHSDRSGGAMTQIDTGVIARAAENAATSHPTVSAAGVRISGSAKEPVLYAKYTLRSDADAVEAMELVEQRLIPDMETVLGVGFTRRHVRFDVSAPAKQDPGHLNLAGAAASHSG</sequence>
<keyword evidence="2" id="KW-1185">Reference proteome</keyword>
<organism evidence="1 2">
    <name type="scientific">Arthrobacter woluwensis</name>
    <dbReference type="NCBI Taxonomy" id="156980"/>
    <lineage>
        <taxon>Bacteria</taxon>
        <taxon>Bacillati</taxon>
        <taxon>Actinomycetota</taxon>
        <taxon>Actinomycetes</taxon>
        <taxon>Micrococcales</taxon>
        <taxon>Micrococcaceae</taxon>
        <taxon>Arthrobacter</taxon>
    </lineage>
</organism>
<evidence type="ECO:0000313" key="2">
    <source>
        <dbReference type="Proteomes" id="UP000182652"/>
    </source>
</evidence>
<evidence type="ECO:0008006" key="3">
    <source>
        <dbReference type="Google" id="ProtNLM"/>
    </source>
</evidence>
<dbReference type="Proteomes" id="UP000182652">
    <property type="component" value="Unassembled WGS sequence"/>
</dbReference>
<evidence type="ECO:0000313" key="1">
    <source>
        <dbReference type="EMBL" id="SEB61535.1"/>
    </source>
</evidence>
<accession>A0A1H4KTU2</accession>
<dbReference type="EMBL" id="FNSN01000003">
    <property type="protein sequence ID" value="SEB61535.1"/>
    <property type="molecule type" value="Genomic_DNA"/>
</dbReference>
<dbReference type="AlphaFoldDB" id="A0A1H4KTU2"/>
<protein>
    <recommendedName>
        <fullName evidence="3">Alkaline shock response membrane anchor protein AmaP</fullName>
    </recommendedName>
</protein>
<proteinExistence type="predicted"/>
<name>A0A1H4KTU2_9MICC</name>
<gene>
    <name evidence="1" type="ORF">SAMN04489745_0783</name>
</gene>